<evidence type="ECO:0000256" key="1">
    <source>
        <dbReference type="SAM" id="MobiDB-lite"/>
    </source>
</evidence>
<proteinExistence type="predicted"/>
<protein>
    <submittedName>
        <fullName evidence="3">Uncharacterized protein</fullName>
    </submittedName>
</protein>
<evidence type="ECO:0000313" key="3">
    <source>
        <dbReference type="EMBL" id="KAI9255273.1"/>
    </source>
</evidence>
<keyword evidence="2" id="KW-0472">Membrane</keyword>
<feature type="compositionally biased region" description="Basic and acidic residues" evidence="1">
    <location>
        <begin position="49"/>
        <end position="62"/>
    </location>
</feature>
<feature type="region of interest" description="Disordered" evidence="1">
    <location>
        <begin position="420"/>
        <end position="444"/>
    </location>
</feature>
<feature type="transmembrane region" description="Helical" evidence="2">
    <location>
        <begin position="367"/>
        <end position="385"/>
    </location>
</feature>
<dbReference type="Proteomes" id="UP001209540">
    <property type="component" value="Unassembled WGS sequence"/>
</dbReference>
<keyword evidence="2" id="KW-0812">Transmembrane</keyword>
<keyword evidence="4" id="KW-1185">Reference proteome</keyword>
<feature type="compositionally biased region" description="Polar residues" evidence="1">
    <location>
        <begin position="424"/>
        <end position="444"/>
    </location>
</feature>
<accession>A0AAD5PBA8</accession>
<comment type="caution">
    <text evidence="3">The sequence shown here is derived from an EMBL/GenBank/DDBJ whole genome shotgun (WGS) entry which is preliminary data.</text>
</comment>
<reference evidence="3" key="1">
    <citation type="journal article" date="2022" name="IScience">
        <title>Evolution of zygomycete secretomes and the origins of terrestrial fungal ecologies.</title>
        <authorList>
            <person name="Chang Y."/>
            <person name="Wang Y."/>
            <person name="Mondo S."/>
            <person name="Ahrendt S."/>
            <person name="Andreopoulos W."/>
            <person name="Barry K."/>
            <person name="Beard J."/>
            <person name="Benny G.L."/>
            <person name="Blankenship S."/>
            <person name="Bonito G."/>
            <person name="Cuomo C."/>
            <person name="Desiro A."/>
            <person name="Gervers K.A."/>
            <person name="Hundley H."/>
            <person name="Kuo A."/>
            <person name="LaButti K."/>
            <person name="Lang B.F."/>
            <person name="Lipzen A."/>
            <person name="O'Donnell K."/>
            <person name="Pangilinan J."/>
            <person name="Reynolds N."/>
            <person name="Sandor L."/>
            <person name="Smith M.E."/>
            <person name="Tsang A."/>
            <person name="Grigoriev I.V."/>
            <person name="Stajich J.E."/>
            <person name="Spatafora J.W."/>
        </authorList>
    </citation>
    <scope>NUCLEOTIDE SEQUENCE</scope>
    <source>
        <strain evidence="3">RSA 2281</strain>
    </source>
</reference>
<organism evidence="3 4">
    <name type="scientific">Phascolomyces articulosus</name>
    <dbReference type="NCBI Taxonomy" id="60185"/>
    <lineage>
        <taxon>Eukaryota</taxon>
        <taxon>Fungi</taxon>
        <taxon>Fungi incertae sedis</taxon>
        <taxon>Mucoromycota</taxon>
        <taxon>Mucoromycotina</taxon>
        <taxon>Mucoromycetes</taxon>
        <taxon>Mucorales</taxon>
        <taxon>Lichtheimiaceae</taxon>
        <taxon>Phascolomyces</taxon>
    </lineage>
</organism>
<feature type="compositionally biased region" description="Basic and acidic residues" evidence="1">
    <location>
        <begin position="212"/>
        <end position="227"/>
    </location>
</feature>
<gene>
    <name evidence="3" type="ORF">BDA99DRAFT_562533</name>
</gene>
<sequence>MKELADNLDSIPRHLTVTPDEMNLGNHSDDEFFDSFTDELAATADYEMEDRNRTEDSHHKEAPQVPESSPPLDIESLNLSEDLVESFGVERISVIKRYMNAWTKAQSGNEVFEQSSEPSENINHINQLIPRGVLNEYYDEHGNMHLNPILKMIPISARDSSTEIELLWSILEKVLIEREKEAASKLLLKKRRIKKVQLDNKTNKKETKKQKRDKEKKERGSGRKGKVADITKNDIKIQCQYCVQRGVRDPLRPHANRKSKLCSSPIEQKKEKMQKALGSNRCTFTRKIGLRSVIKTDHLEKKSEKEKYIDDFQNIVTQDVEKWREIAIKSLLFANYFILRRINDKKEGCLEGEAVLQIFFDQKFFTAIYQLLIGVAFATTMGYLARQSASIFQNSVTEGFEKAALRFFKVILRRIVNPEEQGQESKTTNPNLDVNTEQPAEQAT</sequence>
<name>A0AAD5PBA8_9FUNG</name>
<dbReference type="AlphaFoldDB" id="A0AAD5PBA8"/>
<feature type="region of interest" description="Disordered" evidence="1">
    <location>
        <begin position="1"/>
        <end position="74"/>
    </location>
</feature>
<reference evidence="3" key="2">
    <citation type="submission" date="2023-02" db="EMBL/GenBank/DDBJ databases">
        <authorList>
            <consortium name="DOE Joint Genome Institute"/>
            <person name="Mondo S.J."/>
            <person name="Chang Y."/>
            <person name="Wang Y."/>
            <person name="Ahrendt S."/>
            <person name="Andreopoulos W."/>
            <person name="Barry K."/>
            <person name="Beard J."/>
            <person name="Benny G.L."/>
            <person name="Blankenship S."/>
            <person name="Bonito G."/>
            <person name="Cuomo C."/>
            <person name="Desiro A."/>
            <person name="Gervers K.A."/>
            <person name="Hundley H."/>
            <person name="Kuo A."/>
            <person name="LaButti K."/>
            <person name="Lang B.F."/>
            <person name="Lipzen A."/>
            <person name="O'Donnell K."/>
            <person name="Pangilinan J."/>
            <person name="Reynolds N."/>
            <person name="Sandor L."/>
            <person name="Smith M.W."/>
            <person name="Tsang A."/>
            <person name="Grigoriev I.V."/>
            <person name="Stajich J.E."/>
            <person name="Spatafora J.W."/>
        </authorList>
    </citation>
    <scope>NUCLEOTIDE SEQUENCE</scope>
    <source>
        <strain evidence="3">RSA 2281</strain>
    </source>
</reference>
<dbReference type="EMBL" id="JAIXMP010000023">
    <property type="protein sequence ID" value="KAI9255273.1"/>
    <property type="molecule type" value="Genomic_DNA"/>
</dbReference>
<evidence type="ECO:0000313" key="4">
    <source>
        <dbReference type="Proteomes" id="UP001209540"/>
    </source>
</evidence>
<keyword evidence="2" id="KW-1133">Transmembrane helix</keyword>
<evidence type="ECO:0000256" key="2">
    <source>
        <dbReference type="SAM" id="Phobius"/>
    </source>
</evidence>
<feature type="region of interest" description="Disordered" evidence="1">
    <location>
        <begin position="199"/>
        <end position="227"/>
    </location>
</feature>